<gene>
    <name evidence="2" type="ORF">GR183_05100</name>
</gene>
<reference evidence="2 3" key="1">
    <citation type="submission" date="2019-12" db="EMBL/GenBank/DDBJ databases">
        <authorList>
            <person name="Li M."/>
        </authorList>
    </citation>
    <scope>NUCLEOTIDE SEQUENCE [LARGE SCALE GENOMIC DNA]</scope>
    <source>
        <strain evidence="2 3">GBMRC 2046</strain>
    </source>
</reference>
<organism evidence="2 3">
    <name type="scientific">Stappia sediminis</name>
    <dbReference type="NCBI Taxonomy" id="2692190"/>
    <lineage>
        <taxon>Bacteria</taxon>
        <taxon>Pseudomonadati</taxon>
        <taxon>Pseudomonadota</taxon>
        <taxon>Alphaproteobacteria</taxon>
        <taxon>Hyphomicrobiales</taxon>
        <taxon>Stappiaceae</taxon>
        <taxon>Stappia</taxon>
    </lineage>
</organism>
<evidence type="ECO:0000256" key="1">
    <source>
        <dbReference type="SAM" id="MobiDB-lite"/>
    </source>
</evidence>
<feature type="region of interest" description="Disordered" evidence="1">
    <location>
        <begin position="34"/>
        <end position="61"/>
    </location>
</feature>
<comment type="caution">
    <text evidence="2">The sequence shown here is derived from an EMBL/GenBank/DDBJ whole genome shotgun (WGS) entry which is preliminary data.</text>
</comment>
<sequence>MSALDTSLSGLHDASVRFADAAGRIVQSGAQEVPALSRNVRERGAQETGAAAPTRSADPLSSDTTAALVDLIQSEQAFKVNAAVAGKVSDLYKETLNILGQTQER</sequence>
<proteinExistence type="predicted"/>
<dbReference type="AlphaFoldDB" id="A0A7X3LSG2"/>
<evidence type="ECO:0000313" key="2">
    <source>
        <dbReference type="EMBL" id="MXN64272.1"/>
    </source>
</evidence>
<name>A0A7X3LSG2_9HYPH</name>
<dbReference type="Proteomes" id="UP000433101">
    <property type="component" value="Unassembled WGS sequence"/>
</dbReference>
<protein>
    <submittedName>
        <fullName evidence="2">Uncharacterized protein</fullName>
    </submittedName>
</protein>
<dbReference type="RefSeq" id="WP_160774516.1">
    <property type="nucleotide sequence ID" value="NZ_WUMV01000002.1"/>
</dbReference>
<accession>A0A7X3LSG2</accession>
<dbReference type="EMBL" id="WUMV01000002">
    <property type="protein sequence ID" value="MXN64272.1"/>
    <property type="molecule type" value="Genomic_DNA"/>
</dbReference>
<evidence type="ECO:0000313" key="3">
    <source>
        <dbReference type="Proteomes" id="UP000433101"/>
    </source>
</evidence>
<keyword evidence="3" id="KW-1185">Reference proteome</keyword>